<feature type="chain" id="PRO_5046752829" evidence="1">
    <location>
        <begin position="20"/>
        <end position="87"/>
    </location>
</feature>
<proteinExistence type="predicted"/>
<reference evidence="3" key="1">
    <citation type="journal article" date="2019" name="Int. J. Syst. Evol. Microbiol.">
        <title>The Global Catalogue of Microorganisms (GCM) 10K type strain sequencing project: providing services to taxonomists for standard genome sequencing and annotation.</title>
        <authorList>
            <consortium name="The Broad Institute Genomics Platform"/>
            <consortium name="The Broad Institute Genome Sequencing Center for Infectious Disease"/>
            <person name="Wu L."/>
            <person name="Ma J."/>
        </authorList>
    </citation>
    <scope>NUCLEOTIDE SEQUENCE [LARGE SCALE GENOMIC DNA]</scope>
    <source>
        <strain evidence="3">CCUG 63682</strain>
    </source>
</reference>
<dbReference type="EMBL" id="JBHSGP010000014">
    <property type="protein sequence ID" value="MFC4722541.1"/>
    <property type="molecule type" value="Genomic_DNA"/>
</dbReference>
<accession>A0ABV9N2N8</accession>
<dbReference type="RefSeq" id="WP_387963136.1">
    <property type="nucleotide sequence ID" value="NZ_JBHSGP010000014.1"/>
</dbReference>
<dbReference type="Proteomes" id="UP001595953">
    <property type="component" value="Unassembled WGS sequence"/>
</dbReference>
<protein>
    <submittedName>
        <fullName evidence="2">Uncharacterized protein</fullName>
    </submittedName>
</protein>
<evidence type="ECO:0000313" key="3">
    <source>
        <dbReference type="Proteomes" id="UP001595953"/>
    </source>
</evidence>
<evidence type="ECO:0000256" key="1">
    <source>
        <dbReference type="SAM" id="SignalP"/>
    </source>
</evidence>
<keyword evidence="1" id="KW-0732">Signal</keyword>
<evidence type="ECO:0000313" key="2">
    <source>
        <dbReference type="EMBL" id="MFC4722541.1"/>
    </source>
</evidence>
<gene>
    <name evidence="2" type="ORF">ACFO5O_09425</name>
</gene>
<organism evidence="2 3">
    <name type="scientific">Geojedonia litorea</name>
    <dbReference type="NCBI Taxonomy" id="1268269"/>
    <lineage>
        <taxon>Bacteria</taxon>
        <taxon>Pseudomonadati</taxon>
        <taxon>Bacteroidota</taxon>
        <taxon>Flavobacteriia</taxon>
        <taxon>Flavobacteriales</taxon>
        <taxon>Flavobacteriaceae</taxon>
        <taxon>Geojedonia</taxon>
    </lineage>
</organism>
<feature type="signal peptide" evidence="1">
    <location>
        <begin position="1"/>
        <end position="19"/>
    </location>
</feature>
<name>A0ABV9N2N8_9FLAO</name>
<sequence>MKKVLIIVAFLTVPFLTVAQSNTLVNEEVITVVAKDTAKTETSTKQSATSKFKAEAVNMNHKKSNDIISIKAYRKSLQIKVAEIKLC</sequence>
<comment type="caution">
    <text evidence="2">The sequence shown here is derived from an EMBL/GenBank/DDBJ whole genome shotgun (WGS) entry which is preliminary data.</text>
</comment>
<keyword evidence="3" id="KW-1185">Reference proteome</keyword>